<sequence>MHHPAMTQTSFIRSTGEWWASGSFTTRHLETRVHPVATFCGFGASSEGFANEIEYPDWLLLHSSRASGAFRRPISDPSLPAGIQIQDVGKERLGNPG</sequence>
<dbReference type="AlphaFoldDB" id="A0A1M2W3L1"/>
<name>A0A1M2W3L1_TRAPU</name>
<comment type="caution">
    <text evidence="1">The sequence shown here is derived from an EMBL/GenBank/DDBJ whole genome shotgun (WGS) entry which is preliminary data.</text>
</comment>
<proteinExistence type="predicted"/>
<gene>
    <name evidence="1" type="ORF">TRAPUB_9037</name>
</gene>
<dbReference type="Proteomes" id="UP000184267">
    <property type="component" value="Unassembled WGS sequence"/>
</dbReference>
<keyword evidence="2" id="KW-1185">Reference proteome</keyword>
<dbReference type="EMBL" id="MNAD01000289">
    <property type="protein sequence ID" value="OJT14396.1"/>
    <property type="molecule type" value="Genomic_DNA"/>
</dbReference>
<reference evidence="1 2" key="1">
    <citation type="submission" date="2016-10" db="EMBL/GenBank/DDBJ databases">
        <title>Genome sequence of the basidiomycete white-rot fungus Trametes pubescens.</title>
        <authorList>
            <person name="Makela M.R."/>
            <person name="Granchi Z."/>
            <person name="Peng M."/>
            <person name="De Vries R.P."/>
            <person name="Grigoriev I."/>
            <person name="Riley R."/>
            <person name="Hilden K."/>
        </authorList>
    </citation>
    <scope>NUCLEOTIDE SEQUENCE [LARGE SCALE GENOMIC DNA]</scope>
    <source>
        <strain evidence="1 2">FBCC735</strain>
    </source>
</reference>
<evidence type="ECO:0000313" key="2">
    <source>
        <dbReference type="Proteomes" id="UP000184267"/>
    </source>
</evidence>
<protein>
    <submittedName>
        <fullName evidence="1">Uncharacterized protein</fullName>
    </submittedName>
</protein>
<accession>A0A1M2W3L1</accession>
<organism evidence="1 2">
    <name type="scientific">Trametes pubescens</name>
    <name type="common">White-rot fungus</name>
    <dbReference type="NCBI Taxonomy" id="154538"/>
    <lineage>
        <taxon>Eukaryota</taxon>
        <taxon>Fungi</taxon>
        <taxon>Dikarya</taxon>
        <taxon>Basidiomycota</taxon>
        <taxon>Agaricomycotina</taxon>
        <taxon>Agaricomycetes</taxon>
        <taxon>Polyporales</taxon>
        <taxon>Polyporaceae</taxon>
        <taxon>Trametes</taxon>
    </lineage>
</organism>
<evidence type="ECO:0000313" key="1">
    <source>
        <dbReference type="EMBL" id="OJT14396.1"/>
    </source>
</evidence>